<evidence type="ECO:0000313" key="2">
    <source>
        <dbReference type="EMBL" id="MBB5760370.1"/>
    </source>
</evidence>
<evidence type="ECO:0000313" key="1">
    <source>
        <dbReference type="EMBL" id="MBB5759882.1"/>
    </source>
</evidence>
<gene>
    <name evidence="1" type="ORF">HNR00_004619</name>
    <name evidence="2" type="ORF">HNR00_005120</name>
</gene>
<evidence type="ECO:0000313" key="3">
    <source>
        <dbReference type="Proteomes" id="UP000583454"/>
    </source>
</evidence>
<comment type="caution">
    <text evidence="1">The sequence shown here is derived from an EMBL/GenBank/DDBJ whole genome shotgun (WGS) entry which is preliminary data.</text>
</comment>
<keyword evidence="3" id="KW-1185">Reference proteome</keyword>
<proteinExistence type="predicted"/>
<protein>
    <submittedName>
        <fullName evidence="1">Uncharacterized protein</fullName>
    </submittedName>
</protein>
<dbReference type="AlphaFoldDB" id="A0A840ZNS3"/>
<dbReference type="EMBL" id="JACHOP010000047">
    <property type="protein sequence ID" value="MBB5760370.1"/>
    <property type="molecule type" value="Genomic_DNA"/>
</dbReference>
<organism evidence="1 3">
    <name type="scientific">Methylorubrum rhodinum</name>
    <dbReference type="NCBI Taxonomy" id="29428"/>
    <lineage>
        <taxon>Bacteria</taxon>
        <taxon>Pseudomonadati</taxon>
        <taxon>Pseudomonadota</taxon>
        <taxon>Alphaproteobacteria</taxon>
        <taxon>Hyphomicrobiales</taxon>
        <taxon>Methylobacteriaceae</taxon>
        <taxon>Methylorubrum</taxon>
    </lineage>
</organism>
<dbReference type="Proteomes" id="UP000583454">
    <property type="component" value="Unassembled WGS sequence"/>
</dbReference>
<name>A0A840ZNS3_9HYPH</name>
<dbReference type="EMBL" id="JACHOP010000029">
    <property type="protein sequence ID" value="MBB5759882.1"/>
    <property type="molecule type" value="Genomic_DNA"/>
</dbReference>
<feature type="non-terminal residue" evidence="1">
    <location>
        <position position="1"/>
    </location>
</feature>
<accession>A0A840ZNS3</accession>
<sequence>LMRRLIVIANARLRDAFAEKRQVATN</sequence>
<reference evidence="1 3" key="1">
    <citation type="submission" date="2020-08" db="EMBL/GenBank/DDBJ databases">
        <title>Genomic Encyclopedia of Type Strains, Phase IV (KMG-IV): sequencing the most valuable type-strain genomes for metagenomic binning, comparative biology and taxonomic classification.</title>
        <authorList>
            <person name="Goeker M."/>
        </authorList>
    </citation>
    <scope>NUCLEOTIDE SEQUENCE [LARGE SCALE GENOMIC DNA]</scope>
    <source>
        <strain evidence="1 3">DSM 2163</strain>
    </source>
</reference>